<dbReference type="KEGG" id="csq:CSCA_3307"/>
<proteinExistence type="predicted"/>
<dbReference type="STRING" id="1548.CSCA_3307"/>
<dbReference type="AlphaFoldDB" id="A0A0E3M7J7"/>
<name>A0A0E3M7J7_CLOSL</name>
<organism evidence="1 2">
    <name type="scientific">Clostridium scatologenes</name>
    <dbReference type="NCBI Taxonomy" id="1548"/>
    <lineage>
        <taxon>Bacteria</taxon>
        <taxon>Bacillati</taxon>
        <taxon>Bacillota</taxon>
        <taxon>Clostridia</taxon>
        <taxon>Eubacteriales</taxon>
        <taxon>Clostridiaceae</taxon>
        <taxon>Clostridium</taxon>
    </lineage>
</organism>
<reference evidence="1 2" key="1">
    <citation type="journal article" date="2015" name="J. Biotechnol.">
        <title>Complete genome sequence of a malodorant-producing acetogen, Clostridium scatologenes ATCC 25775(T).</title>
        <authorList>
            <person name="Zhu Z."/>
            <person name="Guo T."/>
            <person name="Zheng H."/>
            <person name="Song T."/>
            <person name="Ouyang P."/>
            <person name="Xie J."/>
        </authorList>
    </citation>
    <scope>NUCLEOTIDE SEQUENCE [LARGE SCALE GENOMIC DNA]</scope>
    <source>
        <strain evidence="1 2">ATCC 25775</strain>
    </source>
</reference>
<keyword evidence="2" id="KW-1185">Reference proteome</keyword>
<dbReference type="Proteomes" id="UP000033115">
    <property type="component" value="Chromosome"/>
</dbReference>
<evidence type="ECO:0000313" key="2">
    <source>
        <dbReference type="Proteomes" id="UP000033115"/>
    </source>
</evidence>
<dbReference type="HOGENOM" id="CLU_3182189_0_0_9"/>
<evidence type="ECO:0000313" key="1">
    <source>
        <dbReference type="EMBL" id="AKA70432.1"/>
    </source>
</evidence>
<gene>
    <name evidence="1" type="ORF">CSCA_3307</name>
</gene>
<accession>A0A0E3M7J7</accession>
<protein>
    <submittedName>
        <fullName evidence="1">Uncharacterized protein</fullName>
    </submittedName>
</protein>
<sequence>MKDYIDFIFNELNEIPCEFDFHWKDYKKFQVILDRRYEAISRKHYT</sequence>
<dbReference type="EMBL" id="CP009933">
    <property type="protein sequence ID" value="AKA70432.1"/>
    <property type="molecule type" value="Genomic_DNA"/>
</dbReference>